<protein>
    <submittedName>
        <fullName evidence="6">Glycosyltransferase</fullName>
    </submittedName>
</protein>
<dbReference type="GO" id="GO:0016757">
    <property type="term" value="F:glycosyltransferase activity"/>
    <property type="evidence" value="ECO:0007669"/>
    <property type="project" value="UniProtKB-KW"/>
</dbReference>
<accession>A0A7X1LQ51</accession>
<evidence type="ECO:0000256" key="2">
    <source>
        <dbReference type="ARBA" id="ARBA00006739"/>
    </source>
</evidence>
<evidence type="ECO:0000259" key="5">
    <source>
        <dbReference type="Pfam" id="PF00535"/>
    </source>
</evidence>
<gene>
    <name evidence="6" type="ORF">H1R13_11395</name>
</gene>
<keyword evidence="7" id="KW-1185">Reference proteome</keyword>
<dbReference type="AlphaFoldDB" id="A0A7X1LQ51"/>
<comment type="pathway">
    <text evidence="1">Cell wall biogenesis; cell wall polysaccharide biosynthesis.</text>
</comment>
<dbReference type="Proteomes" id="UP000517694">
    <property type="component" value="Unassembled WGS sequence"/>
</dbReference>
<dbReference type="Pfam" id="PF00535">
    <property type="entry name" value="Glycos_transf_2"/>
    <property type="match status" value="1"/>
</dbReference>
<sequence>MTARRSRTSDAAPTAPVTVVVATLNRREELRGTLGRLTRLPESPPVVVVDNGSADGTAAMVAARFPQVTLVRLRENRGACARNIGVRLARTPYVAFSDDDSWWEPYSLARAADLFDRHARLGLLVARLRTGEAGRTDPVSLKMASAPLGREADLPGPSVLGFPACAAVVRRAAFLSVGGFDELLFFGGEESLLAVDLAAAGWGLAYVSAVQARHLPSPLRETPARRWSLHQRNDVLVHWMRLPLRDAARRTAMLAGRAVRDPAAARALCGLLRRLPGGIARRRPVPPSVVRRLAVLGELR</sequence>
<dbReference type="Gene3D" id="3.90.550.10">
    <property type="entry name" value="Spore Coat Polysaccharide Biosynthesis Protein SpsA, Chain A"/>
    <property type="match status" value="1"/>
</dbReference>
<dbReference type="PANTHER" id="PTHR43179:SF12">
    <property type="entry name" value="GALACTOFURANOSYLTRANSFERASE GLFT2"/>
    <property type="match status" value="1"/>
</dbReference>
<dbReference type="InterPro" id="IPR001173">
    <property type="entry name" value="Glyco_trans_2-like"/>
</dbReference>
<name>A0A7X1LQ51_9ACTN</name>
<evidence type="ECO:0000256" key="1">
    <source>
        <dbReference type="ARBA" id="ARBA00004776"/>
    </source>
</evidence>
<dbReference type="PANTHER" id="PTHR43179">
    <property type="entry name" value="RHAMNOSYLTRANSFERASE WBBL"/>
    <property type="match status" value="1"/>
</dbReference>
<evidence type="ECO:0000256" key="3">
    <source>
        <dbReference type="ARBA" id="ARBA00022676"/>
    </source>
</evidence>
<evidence type="ECO:0000313" key="6">
    <source>
        <dbReference type="EMBL" id="MBC2865583.1"/>
    </source>
</evidence>
<keyword evidence="4 6" id="KW-0808">Transferase</keyword>
<proteinExistence type="inferred from homology"/>
<evidence type="ECO:0000256" key="4">
    <source>
        <dbReference type="ARBA" id="ARBA00022679"/>
    </source>
</evidence>
<reference evidence="6 7" key="1">
    <citation type="submission" date="2020-08" db="EMBL/GenBank/DDBJ databases">
        <title>Whole-Genome Sequence of French Clinical Streptomyces mexicanus Strain Q0842.</title>
        <authorList>
            <person name="Boxberger M."/>
            <person name="La Scola B."/>
        </authorList>
    </citation>
    <scope>NUCLEOTIDE SEQUENCE [LARGE SCALE GENOMIC DNA]</scope>
    <source>
        <strain evidence="6 7">Marseille-Q0842</strain>
    </source>
</reference>
<feature type="domain" description="Glycosyltransferase 2-like" evidence="5">
    <location>
        <begin position="18"/>
        <end position="174"/>
    </location>
</feature>
<dbReference type="SUPFAM" id="SSF53448">
    <property type="entry name" value="Nucleotide-diphospho-sugar transferases"/>
    <property type="match status" value="1"/>
</dbReference>
<dbReference type="RefSeq" id="WP_185947246.1">
    <property type="nucleotide sequence ID" value="NZ_JACMHY010000003.1"/>
</dbReference>
<comment type="similarity">
    <text evidence="2">Belongs to the glycosyltransferase 2 family.</text>
</comment>
<keyword evidence="3" id="KW-0328">Glycosyltransferase</keyword>
<evidence type="ECO:0000313" key="7">
    <source>
        <dbReference type="Proteomes" id="UP000517694"/>
    </source>
</evidence>
<organism evidence="6 7">
    <name type="scientific">Streptomyces mexicanus</name>
    <dbReference type="NCBI Taxonomy" id="178566"/>
    <lineage>
        <taxon>Bacteria</taxon>
        <taxon>Bacillati</taxon>
        <taxon>Actinomycetota</taxon>
        <taxon>Actinomycetes</taxon>
        <taxon>Kitasatosporales</taxon>
        <taxon>Streptomycetaceae</taxon>
        <taxon>Streptomyces</taxon>
    </lineage>
</organism>
<comment type="caution">
    <text evidence="6">The sequence shown here is derived from an EMBL/GenBank/DDBJ whole genome shotgun (WGS) entry which is preliminary data.</text>
</comment>
<dbReference type="EMBL" id="JACMHY010000003">
    <property type="protein sequence ID" value="MBC2865583.1"/>
    <property type="molecule type" value="Genomic_DNA"/>
</dbReference>
<dbReference type="InterPro" id="IPR029044">
    <property type="entry name" value="Nucleotide-diphossugar_trans"/>
</dbReference>